<organism evidence="4 5">
    <name type="scientific">Folsomia candida</name>
    <name type="common">Springtail</name>
    <dbReference type="NCBI Taxonomy" id="158441"/>
    <lineage>
        <taxon>Eukaryota</taxon>
        <taxon>Metazoa</taxon>
        <taxon>Ecdysozoa</taxon>
        <taxon>Arthropoda</taxon>
        <taxon>Hexapoda</taxon>
        <taxon>Collembola</taxon>
        <taxon>Entomobryomorpha</taxon>
        <taxon>Isotomoidea</taxon>
        <taxon>Isotomidae</taxon>
        <taxon>Proisotominae</taxon>
        <taxon>Folsomia</taxon>
    </lineage>
</organism>
<keyword evidence="1" id="KW-0479">Metal-binding</keyword>
<dbReference type="PROSITE" id="PS00028">
    <property type="entry name" value="ZINC_FINGER_C2H2_1"/>
    <property type="match status" value="1"/>
</dbReference>
<dbReference type="Gene3D" id="3.30.160.60">
    <property type="entry name" value="Classic Zinc Finger"/>
    <property type="match status" value="1"/>
</dbReference>
<reference evidence="4 5" key="1">
    <citation type="submission" date="2015-12" db="EMBL/GenBank/DDBJ databases">
        <title>The genome of Folsomia candida.</title>
        <authorList>
            <person name="Faddeeva A."/>
            <person name="Derks M.F."/>
            <person name="Anvar Y."/>
            <person name="Smit S."/>
            <person name="Van Straalen N."/>
            <person name="Roelofs D."/>
        </authorList>
    </citation>
    <scope>NUCLEOTIDE SEQUENCE [LARGE SCALE GENOMIC DNA]</scope>
    <source>
        <strain evidence="4 5">VU population</strain>
        <tissue evidence="4">Whole body</tissue>
    </source>
</reference>
<proteinExistence type="predicted"/>
<dbReference type="Proteomes" id="UP000198287">
    <property type="component" value="Unassembled WGS sequence"/>
</dbReference>
<accession>A0A226D746</accession>
<feature type="region of interest" description="Disordered" evidence="2">
    <location>
        <begin position="186"/>
        <end position="230"/>
    </location>
</feature>
<evidence type="ECO:0000259" key="3">
    <source>
        <dbReference type="PROSITE" id="PS50157"/>
    </source>
</evidence>
<dbReference type="GO" id="GO:0008270">
    <property type="term" value="F:zinc ion binding"/>
    <property type="evidence" value="ECO:0007669"/>
    <property type="project" value="UniProtKB-KW"/>
</dbReference>
<dbReference type="PROSITE" id="PS50157">
    <property type="entry name" value="ZINC_FINGER_C2H2_2"/>
    <property type="match status" value="2"/>
</dbReference>
<dbReference type="OrthoDB" id="6270329at2759"/>
<feature type="domain" description="C2H2-type" evidence="3">
    <location>
        <begin position="272"/>
        <end position="302"/>
    </location>
</feature>
<keyword evidence="5" id="KW-1185">Reference proteome</keyword>
<feature type="domain" description="C2H2-type" evidence="3">
    <location>
        <begin position="236"/>
        <end position="264"/>
    </location>
</feature>
<evidence type="ECO:0000256" key="1">
    <source>
        <dbReference type="PROSITE-ProRule" id="PRU00042"/>
    </source>
</evidence>
<dbReference type="SMART" id="SM00355">
    <property type="entry name" value="ZnF_C2H2"/>
    <property type="match status" value="3"/>
</dbReference>
<keyword evidence="1" id="KW-0862">Zinc</keyword>
<sequence>MWGAEVFPRSTKNRTGHILQDLLSSTVRLTRLNSIPPKERPLKIKENNSSPELIQSFCSICSEWTNLSPLAVQEIEILAKFVLNQEQISLILQSDDHPPSILCCKICSSAILSLAKLSTRIENITISLRAVISSRNGLFNNESKIGELSYETAADTGCPVDKNSNNDHDDDEQQLTGYIDEEEFLVKVEPTSDDDEDDDDRYKSLSDPLYDPDRPQTPDDDTSDLAKSEVKPPPKFVCHVCRLKFSKNQSLFFHMRNIHPDDVQARFRPKKYACKLCNMKFALIPNIRRHLRNKKKHPNLSDADISVLESEIDTEPKFVCEVCQPNVAFAENEDFVRHLRDKKIHPEFPGPQIASDFYNKMCSVDQKAINFPHCRPNILLRLVLHIYLSNNELLFLRLVLYKMSDDDLSPTPGDEYYRPVLRSISCKVPANYRLFVASMIDLSHLDKVSDVKVAY</sequence>
<keyword evidence="1" id="KW-0863">Zinc-finger</keyword>
<name>A0A226D746_FOLCA</name>
<dbReference type="InterPro" id="IPR036236">
    <property type="entry name" value="Znf_C2H2_sf"/>
</dbReference>
<gene>
    <name evidence="4" type="ORF">Fcan01_23757</name>
</gene>
<evidence type="ECO:0000313" key="4">
    <source>
        <dbReference type="EMBL" id="OXA41375.1"/>
    </source>
</evidence>
<comment type="caution">
    <text evidence="4">The sequence shown here is derived from an EMBL/GenBank/DDBJ whole genome shotgun (WGS) entry which is preliminary data.</text>
</comment>
<dbReference type="EMBL" id="LNIX01000029">
    <property type="protein sequence ID" value="OXA41375.1"/>
    <property type="molecule type" value="Genomic_DNA"/>
</dbReference>
<dbReference type="InterPro" id="IPR013087">
    <property type="entry name" value="Znf_C2H2_type"/>
</dbReference>
<evidence type="ECO:0000256" key="2">
    <source>
        <dbReference type="SAM" id="MobiDB-lite"/>
    </source>
</evidence>
<evidence type="ECO:0000313" key="5">
    <source>
        <dbReference type="Proteomes" id="UP000198287"/>
    </source>
</evidence>
<dbReference type="SUPFAM" id="SSF57667">
    <property type="entry name" value="beta-beta-alpha zinc fingers"/>
    <property type="match status" value="1"/>
</dbReference>
<protein>
    <submittedName>
        <fullName evidence="4">Zinc finger and BTB domain-containing protein 38</fullName>
    </submittedName>
</protein>
<dbReference type="AlphaFoldDB" id="A0A226D746"/>